<evidence type="ECO:0000313" key="3">
    <source>
        <dbReference type="Proteomes" id="UP000266113"/>
    </source>
</evidence>
<feature type="non-terminal residue" evidence="2">
    <location>
        <position position="1"/>
    </location>
</feature>
<evidence type="ECO:0000313" key="2">
    <source>
        <dbReference type="EMBL" id="RIE16356.1"/>
    </source>
</evidence>
<gene>
    <name evidence="2" type="ORF">SMC1_07160</name>
</gene>
<dbReference type="AlphaFoldDB" id="A0A398DKZ1"/>
<dbReference type="RefSeq" id="WP_165849307.1">
    <property type="nucleotide sequence ID" value="NZ_QXIY01000031.1"/>
</dbReference>
<dbReference type="EMBL" id="QXIY01000031">
    <property type="protein sequence ID" value="RIE16356.1"/>
    <property type="molecule type" value="Genomic_DNA"/>
</dbReference>
<accession>A0A398DKZ1</accession>
<comment type="caution">
    <text evidence="2">The sequence shown here is derived from an EMBL/GenBank/DDBJ whole genome shotgun (WGS) entry which is preliminary data.</text>
</comment>
<organism evidence="2 3">
    <name type="scientific">Candidatus Cryosericum septentrionale</name>
    <dbReference type="NCBI Taxonomy" id="2290913"/>
    <lineage>
        <taxon>Bacteria</taxon>
        <taxon>Pseudomonadati</taxon>
        <taxon>Caldisericota/Cryosericota group</taxon>
        <taxon>Candidatus Cryosericota</taxon>
        <taxon>Candidatus Cryosericia</taxon>
        <taxon>Candidatus Cryosericales</taxon>
        <taxon>Candidatus Cryosericaceae</taxon>
        <taxon>Candidatus Cryosericum</taxon>
    </lineage>
</organism>
<reference evidence="2 3" key="1">
    <citation type="submission" date="2018-09" db="EMBL/GenBank/DDBJ databases">
        <title>Discovery and Ecogenomic Context for Candidatus Cryosericales, a Global Caldiserica Order Active in Thawing Permafrost.</title>
        <authorList>
            <person name="Martinez M.A."/>
            <person name="Woodcroft B.J."/>
            <person name="Ignacio Espinoza J.C."/>
            <person name="Zayed A."/>
            <person name="Singleton C.M."/>
            <person name="Boyd J."/>
            <person name="Li Y.-F."/>
            <person name="Purvine S."/>
            <person name="Maughan H."/>
            <person name="Hodgkins S.B."/>
            <person name="Anderson D."/>
            <person name="Sederholm M."/>
            <person name="Temperton B."/>
            <person name="Saleska S.R."/>
            <person name="Tyson G.W."/>
            <person name="Rich V.I."/>
        </authorList>
    </citation>
    <scope>NUCLEOTIDE SEQUENCE [LARGE SCALE GENOMIC DNA]</scope>
    <source>
        <strain evidence="2 3">SMC1</strain>
    </source>
</reference>
<evidence type="ECO:0000256" key="1">
    <source>
        <dbReference type="SAM" id="MobiDB-lite"/>
    </source>
</evidence>
<name>A0A398DKZ1_9BACT</name>
<keyword evidence="3" id="KW-1185">Reference proteome</keyword>
<proteinExistence type="predicted"/>
<feature type="region of interest" description="Disordered" evidence="1">
    <location>
        <begin position="65"/>
        <end position="87"/>
    </location>
</feature>
<protein>
    <recommendedName>
        <fullName evidence="4">DUF5666 domain-containing protein</fullName>
    </recommendedName>
</protein>
<sequence length="158" mass="16615">ITVADKTFVIAPATQIKYHGKAMTTAEITAKLSAGKLYATVQGTTLTDKTLRAALIIVQDGASSEQATASNEQTNPSNERAAATNEQQVRGKVTVVTATTLHIDGFANDIILNADTKVEQVGAGKLDITAIKVGQTVQVHVVLSGTAYLGQQVHIEDK</sequence>
<evidence type="ECO:0008006" key="4">
    <source>
        <dbReference type="Google" id="ProtNLM"/>
    </source>
</evidence>
<dbReference type="Proteomes" id="UP000266113">
    <property type="component" value="Unassembled WGS sequence"/>
</dbReference>